<feature type="region of interest" description="Disordered" evidence="1">
    <location>
        <begin position="419"/>
        <end position="442"/>
    </location>
</feature>
<keyword evidence="2" id="KW-1133">Transmembrane helix</keyword>
<reference evidence="3" key="1">
    <citation type="submission" date="2022-12" db="EMBL/GenBank/DDBJ databases">
        <title>Genome assemblies of Blomia tropicalis.</title>
        <authorList>
            <person name="Cui Y."/>
        </authorList>
    </citation>
    <scope>NUCLEOTIDE SEQUENCE</scope>
    <source>
        <tissue evidence="3">Adult mites</tissue>
    </source>
</reference>
<feature type="region of interest" description="Disordered" evidence="1">
    <location>
        <begin position="267"/>
        <end position="306"/>
    </location>
</feature>
<dbReference type="Proteomes" id="UP001142055">
    <property type="component" value="Chromosome 1"/>
</dbReference>
<evidence type="ECO:0000256" key="2">
    <source>
        <dbReference type="SAM" id="Phobius"/>
    </source>
</evidence>
<feature type="region of interest" description="Disordered" evidence="1">
    <location>
        <begin position="358"/>
        <end position="385"/>
    </location>
</feature>
<comment type="caution">
    <text evidence="3">The sequence shown here is derived from an EMBL/GenBank/DDBJ whole genome shotgun (WGS) entry which is preliminary data.</text>
</comment>
<dbReference type="AlphaFoldDB" id="A0A9Q0M9Q6"/>
<feature type="compositionally biased region" description="Polar residues" evidence="1">
    <location>
        <begin position="232"/>
        <end position="241"/>
    </location>
</feature>
<feature type="compositionally biased region" description="Polar residues" evidence="1">
    <location>
        <begin position="276"/>
        <end position="301"/>
    </location>
</feature>
<dbReference type="EMBL" id="JAPWDV010000001">
    <property type="protein sequence ID" value="KAJ6222333.1"/>
    <property type="molecule type" value="Genomic_DNA"/>
</dbReference>
<keyword evidence="4" id="KW-1185">Reference proteome</keyword>
<name>A0A9Q0M9Q6_BLOTA</name>
<protein>
    <submittedName>
        <fullName evidence="3">Uncharacterized protein</fullName>
    </submittedName>
</protein>
<feature type="compositionally biased region" description="Low complexity" evidence="1">
    <location>
        <begin position="431"/>
        <end position="440"/>
    </location>
</feature>
<organism evidence="3 4">
    <name type="scientific">Blomia tropicalis</name>
    <name type="common">Mite</name>
    <dbReference type="NCBI Taxonomy" id="40697"/>
    <lineage>
        <taxon>Eukaryota</taxon>
        <taxon>Metazoa</taxon>
        <taxon>Ecdysozoa</taxon>
        <taxon>Arthropoda</taxon>
        <taxon>Chelicerata</taxon>
        <taxon>Arachnida</taxon>
        <taxon>Acari</taxon>
        <taxon>Acariformes</taxon>
        <taxon>Sarcoptiformes</taxon>
        <taxon>Astigmata</taxon>
        <taxon>Glycyphagoidea</taxon>
        <taxon>Echimyopodidae</taxon>
        <taxon>Blomia</taxon>
    </lineage>
</organism>
<feature type="transmembrane region" description="Helical" evidence="2">
    <location>
        <begin position="21"/>
        <end position="39"/>
    </location>
</feature>
<feature type="region of interest" description="Disordered" evidence="1">
    <location>
        <begin position="232"/>
        <end position="252"/>
    </location>
</feature>
<proteinExistence type="predicted"/>
<gene>
    <name evidence="3" type="ORF">RDWZM_000878</name>
</gene>
<keyword evidence="2" id="KW-0472">Membrane</keyword>
<feature type="region of interest" description="Disordered" evidence="1">
    <location>
        <begin position="179"/>
        <end position="207"/>
    </location>
</feature>
<sequence length="536" mass="60220">MMRIGENLSQTASVRHQSSSSINYFVFLLLLLCTIWIDIIETISLSHRIVGEQSLTNNSVTYYRHQWPWEKNVIESERQNRTWWKRSMPLSTEWIRKPIPRSQRPDRRLFFSFNQFILSMIAPRLMRYQFDLMMHSVIAELFRKILVPAVAGNVAGNSPSILGSIGNLLRLRQTAAAAAGGGGQRTNPVSGVSKSPPQQAPPPPTVDVQRLLDNAQRLIALQGLLGNNRNQQAIKSNNNNRHSPHNKPSIMVNSDEGITKSSLNVNTINNNNENNRPQTNGETKVDRQPNTTSAIDHQPTSAPSPPAIQLSLNPNDFINFIQNGFRLNGQSHLQKPNSSLLTSTIANIAKQSGIQLSRPSSMQSKSNINQNHAHNPISETSLTGQSNQMAEFPMTNLKSSIEYTNDDQNVINVPRTLKKKPKISKSRTSKRTTTTTTTRPNEQRNRFKMSHLTFIDTEVPNYGNQLLVRDPMEKPAHLGLIDPSILVNNDDENGGKSLQLTDLSNININNNKNDDLERANRWNDVLVNMNSFNNKP</sequence>
<evidence type="ECO:0000313" key="3">
    <source>
        <dbReference type="EMBL" id="KAJ6222333.1"/>
    </source>
</evidence>
<feature type="compositionally biased region" description="Polar residues" evidence="1">
    <location>
        <begin position="185"/>
        <end position="195"/>
    </location>
</feature>
<evidence type="ECO:0000313" key="4">
    <source>
        <dbReference type="Proteomes" id="UP001142055"/>
    </source>
</evidence>
<dbReference type="OMA" id="KMSHLTF"/>
<feature type="compositionally biased region" description="Basic residues" evidence="1">
    <location>
        <begin position="419"/>
        <end position="430"/>
    </location>
</feature>
<accession>A0A9Q0M9Q6</accession>
<evidence type="ECO:0000256" key="1">
    <source>
        <dbReference type="SAM" id="MobiDB-lite"/>
    </source>
</evidence>
<keyword evidence="2" id="KW-0812">Transmembrane</keyword>